<keyword evidence="1" id="KW-0472">Membrane</keyword>
<evidence type="ECO:0000313" key="3">
    <source>
        <dbReference type="Proteomes" id="UP000215914"/>
    </source>
</evidence>
<dbReference type="AlphaFoldDB" id="A0A251TFJ0"/>
<dbReference type="Proteomes" id="UP000215914">
    <property type="component" value="Chromosome 11"/>
</dbReference>
<keyword evidence="3" id="KW-1185">Reference proteome</keyword>
<feature type="transmembrane region" description="Helical" evidence="1">
    <location>
        <begin position="49"/>
        <end position="72"/>
    </location>
</feature>
<reference evidence="3" key="1">
    <citation type="journal article" date="2017" name="Nature">
        <title>The sunflower genome provides insights into oil metabolism, flowering and Asterid evolution.</title>
        <authorList>
            <person name="Badouin H."/>
            <person name="Gouzy J."/>
            <person name="Grassa C.J."/>
            <person name="Murat F."/>
            <person name="Staton S.E."/>
            <person name="Cottret L."/>
            <person name="Lelandais-Briere C."/>
            <person name="Owens G.L."/>
            <person name="Carrere S."/>
            <person name="Mayjonade B."/>
            <person name="Legrand L."/>
            <person name="Gill N."/>
            <person name="Kane N.C."/>
            <person name="Bowers J.E."/>
            <person name="Hubner S."/>
            <person name="Bellec A."/>
            <person name="Berard A."/>
            <person name="Berges H."/>
            <person name="Blanchet N."/>
            <person name="Boniface M.C."/>
            <person name="Brunel D."/>
            <person name="Catrice O."/>
            <person name="Chaidir N."/>
            <person name="Claudel C."/>
            <person name="Donnadieu C."/>
            <person name="Faraut T."/>
            <person name="Fievet G."/>
            <person name="Helmstetter N."/>
            <person name="King M."/>
            <person name="Knapp S.J."/>
            <person name="Lai Z."/>
            <person name="Le Paslier M.C."/>
            <person name="Lippi Y."/>
            <person name="Lorenzon L."/>
            <person name="Mandel J.R."/>
            <person name="Marage G."/>
            <person name="Marchand G."/>
            <person name="Marquand E."/>
            <person name="Bret-Mestries E."/>
            <person name="Morien E."/>
            <person name="Nambeesan S."/>
            <person name="Nguyen T."/>
            <person name="Pegot-Espagnet P."/>
            <person name="Pouilly N."/>
            <person name="Raftis F."/>
            <person name="Sallet E."/>
            <person name="Schiex T."/>
            <person name="Thomas J."/>
            <person name="Vandecasteele C."/>
            <person name="Vares D."/>
            <person name="Vear F."/>
            <person name="Vautrin S."/>
            <person name="Crespi M."/>
            <person name="Mangin B."/>
            <person name="Burke J.M."/>
            <person name="Salse J."/>
            <person name="Munos S."/>
            <person name="Vincourt P."/>
            <person name="Rieseberg L.H."/>
            <person name="Langlade N.B."/>
        </authorList>
    </citation>
    <scope>NUCLEOTIDE SEQUENCE [LARGE SCALE GENOMIC DNA]</scope>
    <source>
        <strain evidence="3">cv. SF193</strain>
    </source>
</reference>
<keyword evidence="1" id="KW-0812">Transmembrane</keyword>
<proteinExistence type="predicted"/>
<accession>A0A251TFJ0</accession>
<dbReference type="InParanoid" id="A0A251TFJ0"/>
<gene>
    <name evidence="2" type="ORF">HannXRQ_Chr11g0352241</name>
</gene>
<protein>
    <submittedName>
        <fullName evidence="2">Uncharacterized protein</fullName>
    </submittedName>
</protein>
<name>A0A251TFJ0_HELAN</name>
<evidence type="ECO:0000313" key="2">
    <source>
        <dbReference type="EMBL" id="OTG09376.1"/>
    </source>
</evidence>
<evidence type="ECO:0000256" key="1">
    <source>
        <dbReference type="SAM" id="Phobius"/>
    </source>
</evidence>
<dbReference type="EMBL" id="CM007900">
    <property type="protein sequence ID" value="OTG09376.1"/>
    <property type="molecule type" value="Genomic_DNA"/>
</dbReference>
<sequence>MTRHDDINFVGHYVEQPHCILPFTNLHVLHCPHHFAIGPVWMSKFRPHTPALCDLFISCFFISQLLLMILAFKQLKIKHNMKTHFQITLFICICLFQCSPQLQHDTQTLQSAEKSKVNSWKSNAATSDIFLPTLYMTLVAPDYTSIFLSPMYFLSFIDMS</sequence>
<organism evidence="2 3">
    <name type="scientific">Helianthus annuus</name>
    <name type="common">Common sunflower</name>
    <dbReference type="NCBI Taxonomy" id="4232"/>
    <lineage>
        <taxon>Eukaryota</taxon>
        <taxon>Viridiplantae</taxon>
        <taxon>Streptophyta</taxon>
        <taxon>Embryophyta</taxon>
        <taxon>Tracheophyta</taxon>
        <taxon>Spermatophyta</taxon>
        <taxon>Magnoliopsida</taxon>
        <taxon>eudicotyledons</taxon>
        <taxon>Gunneridae</taxon>
        <taxon>Pentapetalae</taxon>
        <taxon>asterids</taxon>
        <taxon>campanulids</taxon>
        <taxon>Asterales</taxon>
        <taxon>Asteraceae</taxon>
        <taxon>Asteroideae</taxon>
        <taxon>Heliantheae alliance</taxon>
        <taxon>Heliantheae</taxon>
        <taxon>Helianthus</taxon>
    </lineage>
</organism>
<keyword evidence="1" id="KW-1133">Transmembrane helix</keyword>